<name>A0A2V4E3L1_9GAMM</name>
<keyword evidence="1" id="KW-1133">Transmembrane helix</keyword>
<keyword evidence="1" id="KW-0812">Transmembrane</keyword>
<accession>A0A2V4E3L1</accession>
<organism evidence="2 3">
    <name type="scientific">Gilliamella apicola</name>
    <dbReference type="NCBI Taxonomy" id="1196095"/>
    <lineage>
        <taxon>Bacteria</taxon>
        <taxon>Pseudomonadati</taxon>
        <taxon>Pseudomonadota</taxon>
        <taxon>Gammaproteobacteria</taxon>
        <taxon>Orbales</taxon>
        <taxon>Orbaceae</taxon>
        <taxon>Gilliamella</taxon>
    </lineage>
</organism>
<feature type="transmembrane region" description="Helical" evidence="1">
    <location>
        <begin position="50"/>
        <end position="69"/>
    </location>
</feature>
<sequence>MLFLGSNASLKEKSFYCYVDNHSVGGRLTQIIFNESDYIEMLVKPSLHNDIYACYVVHIMKQYALIFILSIEISPRVTLKLNSIMTTILIVASVILFLYFE</sequence>
<gene>
    <name evidence="2" type="ORF">DKK70_14200</name>
</gene>
<proteinExistence type="predicted"/>
<dbReference type="RefSeq" id="WP_110434588.1">
    <property type="nucleotide sequence ID" value="NZ_QGLR01000015.1"/>
</dbReference>
<evidence type="ECO:0000313" key="2">
    <source>
        <dbReference type="EMBL" id="PXZ04924.1"/>
    </source>
</evidence>
<feature type="transmembrane region" description="Helical" evidence="1">
    <location>
        <begin position="81"/>
        <end position="100"/>
    </location>
</feature>
<comment type="caution">
    <text evidence="2">The sequence shown here is derived from an EMBL/GenBank/DDBJ whole genome shotgun (WGS) entry which is preliminary data.</text>
</comment>
<dbReference type="Proteomes" id="UP000247932">
    <property type="component" value="Unassembled WGS sequence"/>
</dbReference>
<keyword evidence="3" id="KW-1185">Reference proteome</keyword>
<evidence type="ECO:0000313" key="3">
    <source>
        <dbReference type="Proteomes" id="UP000247932"/>
    </source>
</evidence>
<dbReference type="EMBL" id="QGLR01000015">
    <property type="protein sequence ID" value="PXZ04924.1"/>
    <property type="molecule type" value="Genomic_DNA"/>
</dbReference>
<reference evidence="2 3" key="1">
    <citation type="submission" date="2018-05" db="EMBL/GenBank/DDBJ databases">
        <title>Reference genomes for bee gut microbiota database.</title>
        <authorList>
            <person name="Ellegaard K.M."/>
        </authorList>
    </citation>
    <scope>NUCLEOTIDE SEQUENCE [LARGE SCALE GENOMIC DNA]</scope>
    <source>
        <strain evidence="2 3">ESL0182</strain>
    </source>
</reference>
<keyword evidence="1" id="KW-0472">Membrane</keyword>
<dbReference type="AlphaFoldDB" id="A0A2V4E3L1"/>
<protein>
    <submittedName>
        <fullName evidence="2">Uncharacterized protein</fullName>
    </submittedName>
</protein>
<evidence type="ECO:0000256" key="1">
    <source>
        <dbReference type="SAM" id="Phobius"/>
    </source>
</evidence>